<keyword evidence="4" id="KW-1185">Reference proteome</keyword>
<dbReference type="EMBL" id="FQXV01000003">
    <property type="protein sequence ID" value="SHH83331.1"/>
    <property type="molecule type" value="Genomic_DNA"/>
</dbReference>
<evidence type="ECO:0000259" key="2">
    <source>
        <dbReference type="Pfam" id="PF12945"/>
    </source>
</evidence>
<dbReference type="InterPro" id="IPR009926">
    <property type="entry name" value="T3SS_YcgR_PilZN"/>
</dbReference>
<dbReference type="RefSeq" id="WP_073076660.1">
    <property type="nucleotide sequence ID" value="NZ_FQXV01000003.1"/>
</dbReference>
<dbReference type="Pfam" id="PF12945">
    <property type="entry name" value="PilZNR"/>
    <property type="match status" value="1"/>
</dbReference>
<accession>A0A1M5W788</accession>
<reference evidence="3 4" key="1">
    <citation type="submission" date="2016-11" db="EMBL/GenBank/DDBJ databases">
        <authorList>
            <person name="Jaros S."/>
            <person name="Januszkiewicz K."/>
            <person name="Wedrychowicz H."/>
        </authorList>
    </citation>
    <scope>NUCLEOTIDE SEQUENCE [LARGE SCALE GENOMIC DNA]</scope>
    <source>
        <strain evidence="3 4">DSM 10068</strain>
    </source>
</reference>
<keyword evidence="3" id="KW-0282">Flagellum</keyword>
<dbReference type="Gene3D" id="2.40.10.220">
    <property type="entry name" value="predicted glycosyltransferase like domains"/>
    <property type="match status" value="1"/>
</dbReference>
<dbReference type="AlphaFoldDB" id="A0A1M5W788"/>
<protein>
    <submittedName>
        <fullName evidence="3">C-di-GMP-binding flagellar brake protein YcgR, contains PilZNR and PilZ domains</fullName>
    </submittedName>
</protein>
<sequence length="219" mass="25191">MNLEKILKTGNEVRMINGTEAFITTIDEVTGENSFTILAPYKQGHQVIVRTSEIFSVSCVTERGLYMFEVVVTDVDAASNVIIIHLRTWGEARRVQRRQAFRVRESIAVNARKYPDGKWVKTSTVDIAETGILLRFDEDCEIGQEMEMTLRLNLFGLNEILSRIKGTVVRCIPTRNREFGFRLGVQFVDLPEKARDALIKMVVLSQRDKLTYRQTKKFR</sequence>
<dbReference type="Proteomes" id="UP000183995">
    <property type="component" value="Unassembled WGS sequence"/>
</dbReference>
<feature type="domain" description="Type III secretion system flagellar brake protein YcgR PilZN" evidence="2">
    <location>
        <begin position="13"/>
        <end position="87"/>
    </location>
</feature>
<name>A0A1M5W788_9FIRM</name>
<feature type="domain" description="PilZ" evidence="1">
    <location>
        <begin position="96"/>
        <end position="202"/>
    </location>
</feature>
<evidence type="ECO:0000259" key="1">
    <source>
        <dbReference type="Pfam" id="PF07238"/>
    </source>
</evidence>
<dbReference type="InterPro" id="IPR009875">
    <property type="entry name" value="PilZ_domain"/>
</dbReference>
<keyword evidence="3" id="KW-0969">Cilium</keyword>
<evidence type="ECO:0000313" key="4">
    <source>
        <dbReference type="Proteomes" id="UP000183995"/>
    </source>
</evidence>
<dbReference type="SUPFAM" id="SSF141371">
    <property type="entry name" value="PilZ domain-like"/>
    <property type="match status" value="1"/>
</dbReference>
<keyword evidence="3" id="KW-0966">Cell projection</keyword>
<dbReference type="GO" id="GO:0035438">
    <property type="term" value="F:cyclic-di-GMP binding"/>
    <property type="evidence" value="ECO:0007669"/>
    <property type="project" value="InterPro"/>
</dbReference>
<organism evidence="3 4">
    <name type="scientific">Sporobacter termitidis DSM 10068</name>
    <dbReference type="NCBI Taxonomy" id="1123282"/>
    <lineage>
        <taxon>Bacteria</taxon>
        <taxon>Bacillati</taxon>
        <taxon>Bacillota</taxon>
        <taxon>Clostridia</taxon>
        <taxon>Eubacteriales</taxon>
        <taxon>Oscillospiraceae</taxon>
        <taxon>Sporobacter</taxon>
    </lineage>
</organism>
<gene>
    <name evidence="3" type="ORF">SAMN02745823_01102</name>
</gene>
<proteinExistence type="predicted"/>
<evidence type="ECO:0000313" key="3">
    <source>
        <dbReference type="EMBL" id="SHH83331.1"/>
    </source>
</evidence>
<dbReference type="OrthoDB" id="9783080at2"/>
<dbReference type="Pfam" id="PF07238">
    <property type="entry name" value="PilZ"/>
    <property type="match status" value="1"/>
</dbReference>
<dbReference type="STRING" id="1123282.SAMN02745823_01102"/>